<dbReference type="EMBL" id="WVIC01000007">
    <property type="protein sequence ID" value="NCJ05940.1"/>
    <property type="molecule type" value="Genomic_DNA"/>
</dbReference>
<dbReference type="InterPro" id="IPR011527">
    <property type="entry name" value="ABC1_TM_dom"/>
</dbReference>
<keyword evidence="4 10" id="KW-0067">ATP-binding</keyword>
<dbReference type="InterPro" id="IPR039421">
    <property type="entry name" value="Type_1_exporter"/>
</dbReference>
<reference evidence="10" key="1">
    <citation type="submission" date="2019-12" db="EMBL/GenBank/DDBJ databases">
        <title>High-Quality draft genome sequences of three cyanobacteria isolated from the limestone walls of the Old Cathedral of Coimbra.</title>
        <authorList>
            <person name="Tiago I."/>
            <person name="Soares F."/>
            <person name="Portugal A."/>
        </authorList>
    </citation>
    <scope>NUCLEOTIDE SEQUENCE [LARGE SCALE GENOMIC DNA]</scope>
    <source>
        <strain evidence="10">C</strain>
    </source>
</reference>
<dbReference type="Pfam" id="PF00664">
    <property type="entry name" value="ABC_membrane"/>
    <property type="match status" value="1"/>
</dbReference>
<dbReference type="Pfam" id="PF00005">
    <property type="entry name" value="ABC_tran"/>
    <property type="match status" value="1"/>
</dbReference>
<dbReference type="Proteomes" id="UP000607397">
    <property type="component" value="Unassembled WGS sequence"/>
</dbReference>
<evidence type="ECO:0000256" key="6">
    <source>
        <dbReference type="ARBA" id="ARBA00023136"/>
    </source>
</evidence>
<feature type="transmembrane region" description="Helical" evidence="7">
    <location>
        <begin position="23"/>
        <end position="48"/>
    </location>
</feature>
<feature type="transmembrane region" description="Helical" evidence="7">
    <location>
        <begin position="138"/>
        <end position="158"/>
    </location>
</feature>
<dbReference type="InterPro" id="IPR017871">
    <property type="entry name" value="ABC_transporter-like_CS"/>
</dbReference>
<evidence type="ECO:0000313" key="10">
    <source>
        <dbReference type="EMBL" id="NCJ05940.1"/>
    </source>
</evidence>
<dbReference type="RefSeq" id="WP_161824406.1">
    <property type="nucleotide sequence ID" value="NZ_WVIC01000007.1"/>
</dbReference>
<proteinExistence type="predicted"/>
<dbReference type="InterPro" id="IPR036640">
    <property type="entry name" value="ABC1_TM_sf"/>
</dbReference>
<gene>
    <name evidence="10" type="ORF">GS597_05315</name>
</gene>
<feature type="transmembrane region" description="Helical" evidence="7">
    <location>
        <begin position="246"/>
        <end position="270"/>
    </location>
</feature>
<evidence type="ECO:0000256" key="4">
    <source>
        <dbReference type="ARBA" id="ARBA00022840"/>
    </source>
</evidence>
<evidence type="ECO:0000256" key="7">
    <source>
        <dbReference type="SAM" id="Phobius"/>
    </source>
</evidence>
<keyword evidence="5 7" id="KW-1133">Transmembrane helix</keyword>
<sequence>MTIPLRQYWSLLDSYLSPQKQRVVGLAIALLVSVALQAINPLILLYFIDAAMGDDAEQRLMLVAVIFMGSALATQVLSVTATYLSENVAWTATNSLRSDLLSHCLNLDLSFHQSRTPGELIERVDGDVNTLSRFFSQFTINVIGNVILLLSVLVILFFTDWRAGVALTWFSLTALGILVWIRAYAIYPWKAYRQTSAEFFGFLGECFAGTEDIQANGATQYVMRRFYQIIQGWLIVYHRARLAGTFLWGSSIGLFVLGNAIALAISTYLWNQQAITIGTVYLLFHYSNLLQNPIERIRAELEDLQKAEAGIYCIQELLHTQPTSGQGGDGQRQVEDHHSLPTGALSVTLENVWFSYEAWKSASIGKSEQSADPPTHLPTHPFSYTLQNISLHLSAGQTLGILGRTGSGKTTLIRLILGFYAPQVGSIHLGGVPTDAIPLAQLPQQVGIVTQTVQLFQTTVRNNLTLFSPKIKDEQLLHVLETLGLSTWLHSLPQGLDTYLGTNQGSLSAGQAQLLAFARIFLRDPGLVILDEASSRLDPFTEAQTEHAVDRLLHGRTGVIIAHRLKTVQRADQILILDQGQILEYGSRAQLQNDANSQFSRLLAMGLISKPN</sequence>
<evidence type="ECO:0000259" key="9">
    <source>
        <dbReference type="PROSITE" id="PS50929"/>
    </source>
</evidence>
<evidence type="ECO:0000313" key="11">
    <source>
        <dbReference type="Proteomes" id="UP000607397"/>
    </source>
</evidence>
<dbReference type="SUPFAM" id="SSF90123">
    <property type="entry name" value="ABC transporter transmembrane region"/>
    <property type="match status" value="1"/>
</dbReference>
<protein>
    <submittedName>
        <fullName evidence="10">ATP-binding cassette domain-containing protein</fullName>
    </submittedName>
</protein>
<keyword evidence="6 7" id="KW-0472">Membrane</keyword>
<dbReference type="GO" id="GO:0015421">
    <property type="term" value="F:ABC-type oligopeptide transporter activity"/>
    <property type="evidence" value="ECO:0007669"/>
    <property type="project" value="TreeGrafter"/>
</dbReference>
<dbReference type="SUPFAM" id="SSF52540">
    <property type="entry name" value="P-loop containing nucleoside triphosphate hydrolases"/>
    <property type="match status" value="1"/>
</dbReference>
<dbReference type="GO" id="GO:0005886">
    <property type="term" value="C:plasma membrane"/>
    <property type="evidence" value="ECO:0007669"/>
    <property type="project" value="UniProtKB-SubCell"/>
</dbReference>
<dbReference type="InterPro" id="IPR027417">
    <property type="entry name" value="P-loop_NTPase"/>
</dbReference>
<dbReference type="Gene3D" id="1.20.1560.10">
    <property type="entry name" value="ABC transporter type 1, transmembrane domain"/>
    <property type="match status" value="1"/>
</dbReference>
<feature type="transmembrane region" description="Helical" evidence="7">
    <location>
        <begin position="60"/>
        <end position="84"/>
    </location>
</feature>
<evidence type="ECO:0000256" key="5">
    <source>
        <dbReference type="ARBA" id="ARBA00022989"/>
    </source>
</evidence>
<organism evidence="10 11">
    <name type="scientific">Petrachloros mirabilis ULC683</name>
    <dbReference type="NCBI Taxonomy" id="2781853"/>
    <lineage>
        <taxon>Bacteria</taxon>
        <taxon>Bacillati</taxon>
        <taxon>Cyanobacteriota</taxon>
        <taxon>Cyanophyceae</taxon>
        <taxon>Synechococcales</taxon>
        <taxon>Petrachlorosaceae</taxon>
        <taxon>Petrachloros</taxon>
        <taxon>Petrachloros mirabilis</taxon>
    </lineage>
</organism>
<dbReference type="CDD" id="cd07346">
    <property type="entry name" value="ABC_6TM_exporters"/>
    <property type="match status" value="1"/>
</dbReference>
<dbReference type="PROSITE" id="PS50893">
    <property type="entry name" value="ABC_TRANSPORTER_2"/>
    <property type="match status" value="1"/>
</dbReference>
<dbReference type="InterPro" id="IPR003593">
    <property type="entry name" value="AAA+_ATPase"/>
</dbReference>
<accession>A0A8K1ZVG1</accession>
<dbReference type="PANTHER" id="PTHR43394:SF1">
    <property type="entry name" value="ATP-BINDING CASSETTE SUB-FAMILY B MEMBER 10, MITOCHONDRIAL"/>
    <property type="match status" value="1"/>
</dbReference>
<feature type="domain" description="ABC transporter" evidence="8">
    <location>
        <begin position="347"/>
        <end position="604"/>
    </location>
</feature>
<feature type="domain" description="ABC transmembrane type-1" evidence="9">
    <location>
        <begin position="24"/>
        <end position="306"/>
    </location>
</feature>
<comment type="caution">
    <text evidence="10">The sequence shown here is derived from an EMBL/GenBank/DDBJ whole genome shotgun (WGS) entry which is preliminary data.</text>
</comment>
<evidence type="ECO:0000259" key="8">
    <source>
        <dbReference type="PROSITE" id="PS50893"/>
    </source>
</evidence>
<evidence type="ECO:0000256" key="3">
    <source>
        <dbReference type="ARBA" id="ARBA00022741"/>
    </source>
</evidence>
<dbReference type="AlphaFoldDB" id="A0A8K1ZVG1"/>
<keyword evidence="2 7" id="KW-0812">Transmembrane</keyword>
<dbReference type="Gene3D" id="3.40.50.300">
    <property type="entry name" value="P-loop containing nucleotide triphosphate hydrolases"/>
    <property type="match status" value="1"/>
</dbReference>
<feature type="transmembrane region" description="Helical" evidence="7">
    <location>
        <begin position="164"/>
        <end position="185"/>
    </location>
</feature>
<dbReference type="PANTHER" id="PTHR43394">
    <property type="entry name" value="ATP-DEPENDENT PERMEASE MDL1, MITOCHONDRIAL"/>
    <property type="match status" value="1"/>
</dbReference>
<dbReference type="InterPro" id="IPR003439">
    <property type="entry name" value="ABC_transporter-like_ATP-bd"/>
</dbReference>
<evidence type="ECO:0000256" key="2">
    <source>
        <dbReference type="ARBA" id="ARBA00022692"/>
    </source>
</evidence>
<keyword evidence="3" id="KW-0547">Nucleotide-binding</keyword>
<keyword evidence="11" id="KW-1185">Reference proteome</keyword>
<evidence type="ECO:0000256" key="1">
    <source>
        <dbReference type="ARBA" id="ARBA00004651"/>
    </source>
</evidence>
<comment type="subcellular location">
    <subcellularLocation>
        <location evidence="1">Cell membrane</location>
        <topology evidence="1">Multi-pass membrane protein</topology>
    </subcellularLocation>
</comment>
<dbReference type="SMART" id="SM00382">
    <property type="entry name" value="AAA"/>
    <property type="match status" value="1"/>
</dbReference>
<dbReference type="PROSITE" id="PS50929">
    <property type="entry name" value="ABC_TM1F"/>
    <property type="match status" value="1"/>
</dbReference>
<dbReference type="GO" id="GO:0016887">
    <property type="term" value="F:ATP hydrolysis activity"/>
    <property type="evidence" value="ECO:0007669"/>
    <property type="project" value="InterPro"/>
</dbReference>
<dbReference type="GO" id="GO:0005524">
    <property type="term" value="F:ATP binding"/>
    <property type="evidence" value="ECO:0007669"/>
    <property type="project" value="UniProtKB-KW"/>
</dbReference>
<name>A0A8K1ZVG1_9CYAN</name>
<dbReference type="PROSITE" id="PS00211">
    <property type="entry name" value="ABC_TRANSPORTER_1"/>
    <property type="match status" value="1"/>
</dbReference>